<name>A0ABN8R7D8_9CNID</name>
<dbReference type="EMBL" id="CALNXI010001615">
    <property type="protein sequence ID" value="CAH3173359.1"/>
    <property type="molecule type" value="Genomic_DNA"/>
</dbReference>
<accession>A0ABN8R7D8</accession>
<feature type="transmembrane region" description="Helical" evidence="1">
    <location>
        <begin position="40"/>
        <end position="58"/>
    </location>
</feature>
<evidence type="ECO:0000313" key="3">
    <source>
        <dbReference type="Proteomes" id="UP001159427"/>
    </source>
</evidence>
<comment type="caution">
    <text evidence="2">The sequence shown here is derived from an EMBL/GenBank/DDBJ whole genome shotgun (WGS) entry which is preliminary data.</text>
</comment>
<organism evidence="2 3">
    <name type="scientific">Porites evermanni</name>
    <dbReference type="NCBI Taxonomy" id="104178"/>
    <lineage>
        <taxon>Eukaryota</taxon>
        <taxon>Metazoa</taxon>
        <taxon>Cnidaria</taxon>
        <taxon>Anthozoa</taxon>
        <taxon>Hexacorallia</taxon>
        <taxon>Scleractinia</taxon>
        <taxon>Fungiina</taxon>
        <taxon>Poritidae</taxon>
        <taxon>Porites</taxon>
    </lineage>
</organism>
<proteinExistence type="predicted"/>
<reference evidence="2 3" key="1">
    <citation type="submission" date="2022-05" db="EMBL/GenBank/DDBJ databases">
        <authorList>
            <consortium name="Genoscope - CEA"/>
            <person name="William W."/>
        </authorList>
    </citation>
    <scope>NUCLEOTIDE SEQUENCE [LARGE SCALE GENOMIC DNA]</scope>
</reference>
<keyword evidence="3" id="KW-1185">Reference proteome</keyword>
<sequence length="82" mass="9587">KENFPNSIKREIFQLTSIFKPNKSISKKHVKLMLIFNMKTFARVIIIVFLITTVSSTFRDDQAEVRRNADIQVPEGCHWPSH</sequence>
<gene>
    <name evidence="2" type="ORF">PEVE_00009010</name>
</gene>
<evidence type="ECO:0000313" key="2">
    <source>
        <dbReference type="EMBL" id="CAH3173359.1"/>
    </source>
</evidence>
<keyword evidence="1" id="KW-1133">Transmembrane helix</keyword>
<dbReference type="Proteomes" id="UP001159427">
    <property type="component" value="Unassembled WGS sequence"/>
</dbReference>
<keyword evidence="1" id="KW-0812">Transmembrane</keyword>
<protein>
    <submittedName>
        <fullName evidence="2">Uncharacterized protein</fullName>
    </submittedName>
</protein>
<feature type="non-terminal residue" evidence="2">
    <location>
        <position position="1"/>
    </location>
</feature>
<keyword evidence="1" id="KW-0472">Membrane</keyword>
<evidence type="ECO:0000256" key="1">
    <source>
        <dbReference type="SAM" id="Phobius"/>
    </source>
</evidence>